<dbReference type="GO" id="GO:0016491">
    <property type="term" value="F:oxidoreductase activity"/>
    <property type="evidence" value="ECO:0007669"/>
    <property type="project" value="UniProtKB-KW"/>
</dbReference>
<dbReference type="InterPro" id="IPR011047">
    <property type="entry name" value="Quinoprotein_ADH-like_sf"/>
</dbReference>
<evidence type="ECO:0000259" key="4">
    <source>
        <dbReference type="Pfam" id="PF01011"/>
    </source>
</evidence>
<dbReference type="AlphaFoldDB" id="A0A383BZB8"/>
<dbReference type="Pfam" id="PF01011">
    <property type="entry name" value="PQQ"/>
    <property type="match status" value="1"/>
</dbReference>
<reference evidence="5" key="1">
    <citation type="submission" date="2018-05" db="EMBL/GenBank/DDBJ databases">
        <authorList>
            <person name="Lanie J.A."/>
            <person name="Ng W.-L."/>
            <person name="Kazmierczak K.M."/>
            <person name="Andrzejewski T.M."/>
            <person name="Davidsen T.M."/>
            <person name="Wayne K.J."/>
            <person name="Tettelin H."/>
            <person name="Glass J.I."/>
            <person name="Rusch D."/>
            <person name="Podicherti R."/>
            <person name="Tsui H.-C.T."/>
            <person name="Winkler M.E."/>
        </authorList>
    </citation>
    <scope>NUCLEOTIDE SEQUENCE</scope>
</reference>
<evidence type="ECO:0000313" key="5">
    <source>
        <dbReference type="EMBL" id="SVE25262.1"/>
    </source>
</evidence>
<keyword evidence="3" id="KW-0560">Oxidoreductase</keyword>
<protein>
    <recommendedName>
        <fullName evidence="4">Pyrrolo-quinoline quinone repeat domain-containing protein</fullName>
    </recommendedName>
</protein>
<comment type="cofactor">
    <cofactor evidence="1">
        <name>pyrroloquinoline quinone</name>
        <dbReference type="ChEBI" id="CHEBI:58442"/>
    </cofactor>
</comment>
<evidence type="ECO:0000256" key="2">
    <source>
        <dbReference type="ARBA" id="ARBA00008156"/>
    </source>
</evidence>
<feature type="non-terminal residue" evidence="5">
    <location>
        <position position="1"/>
    </location>
</feature>
<dbReference type="InterPro" id="IPR002372">
    <property type="entry name" value="PQQ_rpt_dom"/>
</dbReference>
<evidence type="ECO:0000256" key="1">
    <source>
        <dbReference type="ARBA" id="ARBA00001931"/>
    </source>
</evidence>
<gene>
    <name evidence="5" type="ORF">METZ01_LOCUS478116</name>
</gene>
<evidence type="ECO:0000256" key="3">
    <source>
        <dbReference type="ARBA" id="ARBA00023002"/>
    </source>
</evidence>
<dbReference type="SUPFAM" id="SSF50998">
    <property type="entry name" value="Quinoprotein alcohol dehydrogenase-like"/>
    <property type="match status" value="1"/>
</dbReference>
<dbReference type="PANTHER" id="PTHR32303">
    <property type="entry name" value="QUINOPROTEIN ALCOHOL DEHYDROGENASE (CYTOCHROME C)"/>
    <property type="match status" value="1"/>
</dbReference>
<feature type="non-terminal residue" evidence="5">
    <location>
        <position position="243"/>
    </location>
</feature>
<feature type="domain" description="Pyrrolo-quinoline quinone repeat" evidence="4">
    <location>
        <begin position="1"/>
        <end position="200"/>
    </location>
</feature>
<sequence length="243" mass="27191">VWDSMAYDPELNQLYIGVGNGSPWNQVIRSPGGGDNLFLSSVVALNPDTGKYIWHYQTTPGDTWDYTATQHMILADLEIGGEVRKVIMQAPKNGFFYVLDRVTGEFISAEKYVPITWASHVDPESGRPVETDAARYQLANPLSEMTPEEQVKALSSMTPQELESTFHKPSPFGGHNWHPMSYSPDTGLVYIPALDIPYAFGNEPEFDYENGRWNLAVDWRLNMPTGHEGVDDTIDGMIRGFVS</sequence>
<dbReference type="EMBL" id="UINC01204504">
    <property type="protein sequence ID" value="SVE25262.1"/>
    <property type="molecule type" value="Genomic_DNA"/>
</dbReference>
<organism evidence="5">
    <name type="scientific">marine metagenome</name>
    <dbReference type="NCBI Taxonomy" id="408172"/>
    <lineage>
        <taxon>unclassified sequences</taxon>
        <taxon>metagenomes</taxon>
        <taxon>ecological metagenomes</taxon>
    </lineage>
</organism>
<name>A0A383BZB8_9ZZZZ</name>
<accession>A0A383BZB8</accession>
<dbReference type="Gene3D" id="2.140.10.10">
    <property type="entry name" value="Quinoprotein alcohol dehydrogenase-like superfamily"/>
    <property type="match status" value="1"/>
</dbReference>
<comment type="similarity">
    <text evidence="2">Belongs to the bacterial PQQ dehydrogenase family.</text>
</comment>
<proteinExistence type="inferred from homology"/>